<dbReference type="AlphaFoldDB" id="A0A7W4Z4F4"/>
<evidence type="ECO:0000313" key="2">
    <source>
        <dbReference type="EMBL" id="MBB3044675.1"/>
    </source>
</evidence>
<sequence length="289" mass="30585">MTDAEAAPESPAGNGLPPGYQVRTASLAGQRIDKALVTRSLAQVAEVTAVVVAVAYALGMMVLAGQLRALGLHSTATLTGFKHDDVLMKGFGAILSHVPALVTLVVVVGMAVNGRVRTFVRDTFSPRSGQSTVGRRWSRGETIGARVAAGALLVIVLLTSVWWEGTLVMLALVGYLLLACRFTALMSPNALLGAGLVGLLVIGIMSTYVHPKAPPDIRILTNDDRVVVGGLLGTGDKGEWYVVQYDHDPSDGLDDGQLKLVPDKQVVDIQLDEPPDTESPLLYELLLGR</sequence>
<dbReference type="Proteomes" id="UP000589626">
    <property type="component" value="Unassembled WGS sequence"/>
</dbReference>
<accession>A0A7W4Z4F4</accession>
<dbReference type="RefSeq" id="WP_183594609.1">
    <property type="nucleotide sequence ID" value="NZ_JACHWR010000003.1"/>
</dbReference>
<name>A0A7W4Z4F4_9ACTN</name>
<protein>
    <submittedName>
        <fullName evidence="2">Uncharacterized protein</fullName>
    </submittedName>
</protein>
<keyword evidence="1" id="KW-0472">Membrane</keyword>
<evidence type="ECO:0000313" key="3">
    <source>
        <dbReference type="Proteomes" id="UP000589626"/>
    </source>
</evidence>
<feature type="transmembrane region" description="Helical" evidence="1">
    <location>
        <begin position="191"/>
        <end position="209"/>
    </location>
</feature>
<keyword evidence="1" id="KW-0812">Transmembrane</keyword>
<keyword evidence="1" id="KW-1133">Transmembrane helix</keyword>
<organism evidence="2 3">
    <name type="scientific">Nocardioides soli</name>
    <dbReference type="NCBI Taxonomy" id="1036020"/>
    <lineage>
        <taxon>Bacteria</taxon>
        <taxon>Bacillati</taxon>
        <taxon>Actinomycetota</taxon>
        <taxon>Actinomycetes</taxon>
        <taxon>Propionibacteriales</taxon>
        <taxon>Nocardioidaceae</taxon>
        <taxon>Nocardioides</taxon>
    </lineage>
</organism>
<feature type="transmembrane region" description="Helical" evidence="1">
    <location>
        <begin position="44"/>
        <end position="67"/>
    </location>
</feature>
<keyword evidence="3" id="KW-1185">Reference proteome</keyword>
<reference evidence="2 3" key="1">
    <citation type="submission" date="2020-08" db="EMBL/GenBank/DDBJ databases">
        <title>Sequencing the genomes of 1000 actinobacteria strains.</title>
        <authorList>
            <person name="Klenk H.-P."/>
        </authorList>
    </citation>
    <scope>NUCLEOTIDE SEQUENCE [LARGE SCALE GENOMIC DNA]</scope>
    <source>
        <strain evidence="2 3">DSM 105498</strain>
    </source>
</reference>
<gene>
    <name evidence="2" type="ORF">FHU40_004512</name>
</gene>
<comment type="caution">
    <text evidence="2">The sequence shown here is derived from an EMBL/GenBank/DDBJ whole genome shotgun (WGS) entry which is preliminary data.</text>
</comment>
<feature type="transmembrane region" description="Helical" evidence="1">
    <location>
        <begin position="87"/>
        <end position="112"/>
    </location>
</feature>
<dbReference type="EMBL" id="JACHWR010000003">
    <property type="protein sequence ID" value="MBB3044675.1"/>
    <property type="molecule type" value="Genomic_DNA"/>
</dbReference>
<feature type="transmembrane region" description="Helical" evidence="1">
    <location>
        <begin position="143"/>
        <end position="161"/>
    </location>
</feature>
<evidence type="ECO:0000256" key="1">
    <source>
        <dbReference type="SAM" id="Phobius"/>
    </source>
</evidence>
<proteinExistence type="predicted"/>
<feature type="transmembrane region" description="Helical" evidence="1">
    <location>
        <begin position="167"/>
        <end position="184"/>
    </location>
</feature>